<dbReference type="InterPro" id="IPR001876">
    <property type="entry name" value="Znf_RanBP2"/>
</dbReference>
<evidence type="ECO:0000256" key="4">
    <source>
        <dbReference type="ARBA" id="ARBA00022771"/>
    </source>
</evidence>
<accession>A0A165GJD5</accession>
<name>A0A165GJD5_9BASI</name>
<dbReference type="InterPro" id="IPR021648">
    <property type="entry name" value="GLUE_dom"/>
</dbReference>
<comment type="subunit">
    <text evidence="7">Component of the endosomal sorting complex required for transport II (ESCRT-II).</text>
</comment>
<evidence type="ECO:0000256" key="3">
    <source>
        <dbReference type="ARBA" id="ARBA00022723"/>
    </source>
</evidence>
<keyword evidence="3" id="KW-0479">Metal-binding</keyword>
<dbReference type="GO" id="GO:0031902">
    <property type="term" value="C:late endosome membrane"/>
    <property type="evidence" value="ECO:0007669"/>
    <property type="project" value="UniProtKB-UniRule"/>
</dbReference>
<dbReference type="InterPro" id="IPR011993">
    <property type="entry name" value="PH-like_dom_sf"/>
</dbReference>
<dbReference type="Pfam" id="PF04157">
    <property type="entry name" value="EAP30"/>
    <property type="match status" value="1"/>
</dbReference>
<dbReference type="InterPro" id="IPR040608">
    <property type="entry name" value="Snf8/Vps36"/>
</dbReference>
<evidence type="ECO:0000313" key="10">
    <source>
        <dbReference type="Proteomes" id="UP000076842"/>
    </source>
</evidence>
<dbReference type="PANTHER" id="PTHR13128:SF12">
    <property type="entry name" value="VACUOLAR PROTEIN-SORTING-ASSOCIATED PROTEIN 36"/>
    <property type="match status" value="1"/>
</dbReference>
<comment type="similarity">
    <text evidence="1 7">Belongs to the VPS36 family.</text>
</comment>
<comment type="function">
    <text evidence="7">Component of the ESCRT-II complex (endosomal sorting complex required for transport II), which is required for multivesicular body (MVB) formation and sorting of endosomal cargo proteins into MVBs.</text>
</comment>
<keyword evidence="10" id="KW-1185">Reference proteome</keyword>
<dbReference type="Gene3D" id="1.10.10.10">
    <property type="entry name" value="Winged helix-like DNA-binding domain superfamily/Winged helix DNA-binding domain"/>
    <property type="match status" value="2"/>
</dbReference>
<keyword evidence="7" id="KW-0967">Endosome</keyword>
<dbReference type="Pfam" id="PF11605">
    <property type="entry name" value="Vps36_ESCRT-II"/>
    <property type="match status" value="1"/>
</dbReference>
<dbReference type="Proteomes" id="UP000076842">
    <property type="component" value="Unassembled WGS sequence"/>
</dbReference>
<reference evidence="9 10" key="1">
    <citation type="journal article" date="2016" name="Mol. Biol. Evol.">
        <title>Comparative Genomics of Early-Diverging Mushroom-Forming Fungi Provides Insights into the Origins of Lignocellulose Decay Capabilities.</title>
        <authorList>
            <person name="Nagy L.G."/>
            <person name="Riley R."/>
            <person name="Tritt A."/>
            <person name="Adam C."/>
            <person name="Daum C."/>
            <person name="Floudas D."/>
            <person name="Sun H."/>
            <person name="Yadav J.S."/>
            <person name="Pangilinan J."/>
            <person name="Larsson K.H."/>
            <person name="Matsuura K."/>
            <person name="Barry K."/>
            <person name="Labutti K."/>
            <person name="Kuo R."/>
            <person name="Ohm R.A."/>
            <person name="Bhattacharya S.S."/>
            <person name="Shirouzu T."/>
            <person name="Yoshinaga Y."/>
            <person name="Martin F.M."/>
            <person name="Grigoriev I.V."/>
            <person name="Hibbett D.S."/>
        </authorList>
    </citation>
    <scope>NUCLEOTIDE SEQUENCE [LARGE SCALE GENOMIC DNA]</scope>
    <source>
        <strain evidence="9 10">HHB12733</strain>
    </source>
</reference>
<dbReference type="Gene3D" id="2.30.29.30">
    <property type="entry name" value="Pleckstrin-homology domain (PH domain)/Phosphotyrosine-binding domain (PTB)"/>
    <property type="match status" value="2"/>
</dbReference>
<dbReference type="InterPro" id="IPR036390">
    <property type="entry name" value="WH_DNA-bd_sf"/>
</dbReference>
<dbReference type="GO" id="GO:0000814">
    <property type="term" value="C:ESCRT II complex"/>
    <property type="evidence" value="ECO:0007669"/>
    <property type="project" value="UniProtKB-UniRule"/>
</dbReference>
<protein>
    <recommendedName>
        <fullName evidence="7">Vacuolar protein-sorting-associated protein 36</fullName>
    </recommendedName>
    <alternativeName>
        <fullName evidence="7">ESCRT-II complex subunit VPS36</fullName>
    </alternativeName>
</protein>
<dbReference type="SMART" id="SM00547">
    <property type="entry name" value="ZnF_RBZ"/>
    <property type="match status" value="2"/>
</dbReference>
<evidence type="ECO:0000256" key="1">
    <source>
        <dbReference type="ARBA" id="ARBA00009697"/>
    </source>
</evidence>
<evidence type="ECO:0000256" key="7">
    <source>
        <dbReference type="RuleBase" id="RU367095"/>
    </source>
</evidence>
<dbReference type="EMBL" id="KV423954">
    <property type="protein sequence ID" value="KZT58144.1"/>
    <property type="molecule type" value="Genomic_DNA"/>
</dbReference>
<evidence type="ECO:0000256" key="5">
    <source>
        <dbReference type="ARBA" id="ARBA00022833"/>
    </source>
</evidence>
<feature type="domain" description="GLUE N-terminal" evidence="8">
    <location>
        <begin position="7"/>
        <end position="267"/>
    </location>
</feature>
<evidence type="ECO:0000256" key="6">
    <source>
        <dbReference type="ARBA" id="ARBA00022927"/>
    </source>
</evidence>
<dbReference type="InterPro" id="IPR037855">
    <property type="entry name" value="Vps36"/>
</dbReference>
<keyword evidence="4" id="KW-0863">Zinc-finger</keyword>
<sequence>MSFLRRVQILSSAPASFLYQGEELHTSQPGVGLYNGSDKAPNHQNGTMHLTSHRLLYVDEADPARQSLELPLSCIRETEGYARFLRSSPKIILYLGYPEGEEPTVSNNQTVEAEDISPSGSWICPICSYVNPPAVGDSRPNCVLCGVQKPDTRSAPPSRINSPSPNIATRPVDTATINDNVLEETSNGLIPCPACTFLNHPYLSVCEICSTPLKSSRPPTRPASPFPDNLSANMIKLSFRKGGEPQFYTVLKKVLLAKGWQTPNRVDEDRSRSGINGLLQNVKLDSEAQNEGMRASFKDLEAFMSNAKSMVEAAEALNDKLTAYERSLPPGQSIDLPEEATFIRTSLFRLGLGTTALTKDMVKDDETYFDGLAKELVNVLQVGSNGRGVMGDKGILGLDEVWAAWNRARGVALVPPDSLTTVIPRLATFASPPLTLRTFKSGLLTLCTPQYEPRQFQIRLCSRLNKAPATTVHIAREESISISLATELIESVEEAGAIVRDDAANGELQWWVNEFDRFVWDGTFLE</sequence>
<dbReference type="PANTHER" id="PTHR13128">
    <property type="entry name" value="VACUOLAR PROTEIN-SORTING-ASSOCIATED PROTEIN 36"/>
    <property type="match status" value="1"/>
</dbReference>
<dbReference type="AlphaFoldDB" id="A0A165GJD5"/>
<dbReference type="Gene3D" id="4.10.1060.10">
    <property type="entry name" value="Zinc finger, RanBP2-type"/>
    <property type="match status" value="1"/>
</dbReference>
<dbReference type="GO" id="GO:0043328">
    <property type="term" value="P:protein transport to vacuole involved in ubiquitin-dependent protein catabolic process via the multivesicular body sorting pathway"/>
    <property type="evidence" value="ECO:0007669"/>
    <property type="project" value="UniProtKB-UniRule"/>
</dbReference>
<evidence type="ECO:0000259" key="8">
    <source>
        <dbReference type="PROSITE" id="PS51495"/>
    </source>
</evidence>
<evidence type="ECO:0000256" key="2">
    <source>
        <dbReference type="ARBA" id="ARBA00022448"/>
    </source>
</evidence>
<proteinExistence type="inferred from homology"/>
<comment type="subcellular location">
    <subcellularLocation>
        <location evidence="7">Cytoplasm</location>
    </subcellularLocation>
    <subcellularLocation>
        <location evidence="7">Endosome</location>
    </subcellularLocation>
</comment>
<keyword evidence="5" id="KW-0862">Zinc</keyword>
<dbReference type="GO" id="GO:0032266">
    <property type="term" value="F:phosphatidylinositol-3-phosphate binding"/>
    <property type="evidence" value="ECO:0007669"/>
    <property type="project" value="UniProtKB-UniRule"/>
</dbReference>
<dbReference type="Gene3D" id="6.10.140.260">
    <property type="match status" value="1"/>
</dbReference>
<dbReference type="GO" id="GO:0043130">
    <property type="term" value="F:ubiquitin binding"/>
    <property type="evidence" value="ECO:0007669"/>
    <property type="project" value="UniProtKB-UniRule"/>
</dbReference>
<dbReference type="InterPro" id="IPR036388">
    <property type="entry name" value="WH-like_DNA-bd_sf"/>
</dbReference>
<dbReference type="SUPFAM" id="SSF46785">
    <property type="entry name" value="Winged helix' DNA-binding domain"/>
    <property type="match status" value="1"/>
</dbReference>
<dbReference type="InParanoid" id="A0A165GJD5"/>
<keyword evidence="6 7" id="KW-0653">Protein transport</keyword>
<gene>
    <name evidence="9" type="ORF">CALCODRAFT_433101</name>
</gene>
<dbReference type="STRING" id="1353952.A0A165GJD5"/>
<evidence type="ECO:0000313" key="9">
    <source>
        <dbReference type="EMBL" id="KZT58144.1"/>
    </source>
</evidence>
<keyword evidence="7" id="KW-0963">Cytoplasm</keyword>
<dbReference type="SUPFAM" id="SSF50729">
    <property type="entry name" value="PH domain-like"/>
    <property type="match status" value="2"/>
</dbReference>
<organism evidence="9 10">
    <name type="scientific">Calocera cornea HHB12733</name>
    <dbReference type="NCBI Taxonomy" id="1353952"/>
    <lineage>
        <taxon>Eukaryota</taxon>
        <taxon>Fungi</taxon>
        <taxon>Dikarya</taxon>
        <taxon>Basidiomycota</taxon>
        <taxon>Agaricomycotina</taxon>
        <taxon>Dacrymycetes</taxon>
        <taxon>Dacrymycetales</taxon>
        <taxon>Dacrymycetaceae</taxon>
        <taxon>Calocera</taxon>
    </lineage>
</organism>
<dbReference type="OrthoDB" id="271448at2759"/>
<dbReference type="GO" id="GO:0008270">
    <property type="term" value="F:zinc ion binding"/>
    <property type="evidence" value="ECO:0007669"/>
    <property type="project" value="UniProtKB-KW"/>
</dbReference>
<dbReference type="FunCoup" id="A0A165GJD5">
    <property type="interactions" value="130"/>
</dbReference>
<dbReference type="PROSITE" id="PS51495">
    <property type="entry name" value="GLUE"/>
    <property type="match status" value="1"/>
</dbReference>
<keyword evidence="2 7" id="KW-0813">Transport</keyword>